<dbReference type="CDD" id="cd01029">
    <property type="entry name" value="TOPRIM_primases"/>
    <property type="match status" value="1"/>
</dbReference>
<keyword evidence="4" id="KW-1185">Reference proteome</keyword>
<comment type="caution">
    <text evidence="3">The sequence shown here is derived from an EMBL/GenBank/DDBJ whole genome shotgun (WGS) entry which is preliminary data.</text>
</comment>
<dbReference type="InterPro" id="IPR034154">
    <property type="entry name" value="TOPRIM_DnaG/twinkle"/>
</dbReference>
<proteinExistence type="predicted"/>
<dbReference type="RefSeq" id="WP_006682557.1">
    <property type="nucleotide sequence ID" value="NZ_CAFB01000039.1"/>
</dbReference>
<dbReference type="InterPro" id="IPR043764">
    <property type="entry name" value="DUF5710"/>
</dbReference>
<dbReference type="Pfam" id="PF18974">
    <property type="entry name" value="DUF5710"/>
    <property type="match status" value="1"/>
</dbReference>
<evidence type="ECO:0000313" key="4">
    <source>
        <dbReference type="Proteomes" id="UP000054051"/>
    </source>
</evidence>
<dbReference type="Proteomes" id="UP000054051">
    <property type="component" value="Unassembled WGS sequence"/>
</dbReference>
<organism evidence="3 4">
    <name type="scientific">Candidatus Glomeribacter gigasporarum BEG34</name>
    <dbReference type="NCBI Taxonomy" id="1070319"/>
    <lineage>
        <taxon>Bacteria</taxon>
        <taxon>Pseudomonadati</taxon>
        <taxon>Pseudomonadota</taxon>
        <taxon>Betaproteobacteria</taxon>
        <taxon>Burkholderiales</taxon>
        <taxon>Burkholderiaceae</taxon>
        <taxon>Candidatus Glomeribacter</taxon>
    </lineage>
</organism>
<gene>
    <name evidence="3" type="ORF">CAGGBEG34_220098</name>
</gene>
<evidence type="ECO:0000259" key="1">
    <source>
        <dbReference type="Pfam" id="PF18790"/>
    </source>
</evidence>
<dbReference type="eggNOG" id="COG4643">
    <property type="taxonomic scope" value="Bacteria"/>
</dbReference>
<evidence type="ECO:0000259" key="2">
    <source>
        <dbReference type="Pfam" id="PF18974"/>
    </source>
</evidence>
<dbReference type="InterPro" id="IPR040782">
    <property type="entry name" value="KfrB"/>
</dbReference>
<protein>
    <submittedName>
        <fullName evidence="3">Putative DNA primase traC</fullName>
    </submittedName>
</protein>
<name>G2J998_9BURK</name>
<dbReference type="EMBL" id="CAFB01000039">
    <property type="protein sequence ID" value="CCD29345.1"/>
    <property type="molecule type" value="Genomic_DNA"/>
</dbReference>
<feature type="domain" description="KfrB" evidence="1">
    <location>
        <begin position="468"/>
        <end position="519"/>
    </location>
</feature>
<dbReference type="AlphaFoldDB" id="G2J998"/>
<dbReference type="OrthoDB" id="7235451at2"/>
<sequence>MERTYLFVPFNEKEEAKALGARFDAQRKAWYVPDHLDLSSFKRWVEPPRALTEQEIHDQFTQALEAAGLVVSGIVQMDGQWHKTTVSTSRNTKALKGAYRCEIVDGAARGFIANHDTGERRPWFPEGTMLSSKVLEHHRQLLNENRRQREQNEHTTHEDVAVHIGKKWETLAPDDHPYLKRKQVEAFGLRREGHLLVTPLRDADGKIWSLQYISDAEKDNKRYEKNGRKTGHFHVLGNLNASQTILFGEGYATCASLHMATSLPVVEVFDGGNISPVLRNLVPRLNGKTLIICGDDDVITDKRILKTLNATIASDDAKTKLLLSEVSADEVIIDGEMHALRANPDCFLRLTCEAGTEGVQRIVGEFSNRASLAKVPVKILNLGREKALAAAAEHHIKALFPTFQSLVGSPTDFNDLHVREGLPVVRRQISLALLMELSAPSTMRTPTDIAREVIGETTVVKYAKENGQYVGPIIGQAASQIVQNVGRQTAIIHDSKQLDTAPKTGQTVRIQYIHGKGQIFVQEKARDRSIER</sequence>
<feature type="domain" description="DUF5710" evidence="2">
    <location>
        <begin position="3"/>
        <end position="45"/>
    </location>
</feature>
<accession>G2J998</accession>
<evidence type="ECO:0000313" key="3">
    <source>
        <dbReference type="EMBL" id="CCD29345.1"/>
    </source>
</evidence>
<reference evidence="3 4" key="1">
    <citation type="submission" date="2011-08" db="EMBL/GenBank/DDBJ databases">
        <title>The genome of the obligate endobacterium of an arbuscular mycorrhizal fungus reveals an interphylum network of nutritional interactions.</title>
        <authorList>
            <person name="Ghignone S."/>
            <person name="Salvioli A."/>
            <person name="Anca I."/>
            <person name="Lumini E."/>
            <person name="Ortu G."/>
            <person name="Petiti L."/>
            <person name="Cruveiller S."/>
            <person name="Bianciotto V."/>
            <person name="Piffanelli P."/>
            <person name="Lanfranco L."/>
            <person name="Bonfante P."/>
        </authorList>
    </citation>
    <scope>NUCLEOTIDE SEQUENCE [LARGE SCALE GENOMIC DNA]</scope>
    <source>
        <strain evidence="3 4">BEG34</strain>
    </source>
</reference>
<dbReference type="Pfam" id="PF18790">
    <property type="entry name" value="KfrB"/>
    <property type="match status" value="1"/>
</dbReference>
<dbReference type="STRING" id="1070319.CAGGBEG34_220098"/>